<evidence type="ECO:0000313" key="2">
    <source>
        <dbReference type="EMBL" id="OCL04212.1"/>
    </source>
</evidence>
<gene>
    <name evidence="2" type="ORF">AOQ84DRAFT_301318</name>
</gene>
<dbReference type="EMBL" id="KV750573">
    <property type="protein sequence ID" value="OCL04212.1"/>
    <property type="molecule type" value="Genomic_DNA"/>
</dbReference>
<sequence>MAQQQKIRRFVMTGAVFAITVTGALYGAGLKTQQEFKKEKKVLLQATPEERIAQLESARERLMTKKLEMERKIADVTARRIARDQKKSEGS</sequence>
<evidence type="ECO:0000256" key="1">
    <source>
        <dbReference type="SAM" id="Coils"/>
    </source>
</evidence>
<dbReference type="Proteomes" id="UP000250140">
    <property type="component" value="Unassembled WGS sequence"/>
</dbReference>
<feature type="coiled-coil region" evidence="1">
    <location>
        <begin position="52"/>
        <end position="79"/>
    </location>
</feature>
<protein>
    <submittedName>
        <fullName evidence="2">Uncharacterized protein</fullName>
    </submittedName>
</protein>
<evidence type="ECO:0000313" key="3">
    <source>
        <dbReference type="Proteomes" id="UP000250140"/>
    </source>
</evidence>
<name>A0A8E2ESR2_9PEZI</name>
<keyword evidence="1" id="KW-0175">Coiled coil</keyword>
<keyword evidence="3" id="KW-1185">Reference proteome</keyword>
<proteinExistence type="predicted"/>
<dbReference type="OrthoDB" id="5428081at2759"/>
<organism evidence="2 3">
    <name type="scientific">Glonium stellatum</name>
    <dbReference type="NCBI Taxonomy" id="574774"/>
    <lineage>
        <taxon>Eukaryota</taxon>
        <taxon>Fungi</taxon>
        <taxon>Dikarya</taxon>
        <taxon>Ascomycota</taxon>
        <taxon>Pezizomycotina</taxon>
        <taxon>Dothideomycetes</taxon>
        <taxon>Pleosporomycetidae</taxon>
        <taxon>Gloniales</taxon>
        <taxon>Gloniaceae</taxon>
        <taxon>Glonium</taxon>
    </lineage>
</organism>
<reference evidence="2 3" key="1">
    <citation type="journal article" date="2016" name="Nat. Commun.">
        <title>Ectomycorrhizal ecology is imprinted in the genome of the dominant symbiotic fungus Cenococcum geophilum.</title>
        <authorList>
            <consortium name="DOE Joint Genome Institute"/>
            <person name="Peter M."/>
            <person name="Kohler A."/>
            <person name="Ohm R.A."/>
            <person name="Kuo A."/>
            <person name="Krutzmann J."/>
            <person name="Morin E."/>
            <person name="Arend M."/>
            <person name="Barry K.W."/>
            <person name="Binder M."/>
            <person name="Choi C."/>
            <person name="Clum A."/>
            <person name="Copeland A."/>
            <person name="Grisel N."/>
            <person name="Haridas S."/>
            <person name="Kipfer T."/>
            <person name="LaButti K."/>
            <person name="Lindquist E."/>
            <person name="Lipzen A."/>
            <person name="Maire R."/>
            <person name="Meier B."/>
            <person name="Mihaltcheva S."/>
            <person name="Molinier V."/>
            <person name="Murat C."/>
            <person name="Poggeler S."/>
            <person name="Quandt C.A."/>
            <person name="Sperisen C."/>
            <person name="Tritt A."/>
            <person name="Tisserant E."/>
            <person name="Crous P.W."/>
            <person name="Henrissat B."/>
            <person name="Nehls U."/>
            <person name="Egli S."/>
            <person name="Spatafora J.W."/>
            <person name="Grigoriev I.V."/>
            <person name="Martin F.M."/>
        </authorList>
    </citation>
    <scope>NUCLEOTIDE SEQUENCE [LARGE SCALE GENOMIC DNA]</scope>
    <source>
        <strain evidence="2 3">CBS 207.34</strain>
    </source>
</reference>
<dbReference type="AlphaFoldDB" id="A0A8E2ESR2"/>
<accession>A0A8E2ESR2</accession>